<comment type="caution">
    <text evidence="2">The sequence shown here is derived from an EMBL/GenBank/DDBJ whole genome shotgun (WGS) entry which is preliminary data.</text>
</comment>
<dbReference type="Pfam" id="PF16113">
    <property type="entry name" value="ECH_2"/>
    <property type="match status" value="1"/>
</dbReference>
<evidence type="ECO:0000313" key="3">
    <source>
        <dbReference type="Proteomes" id="UP000824120"/>
    </source>
</evidence>
<dbReference type="Proteomes" id="UP000824120">
    <property type="component" value="Chromosome 3"/>
</dbReference>
<accession>A0A9J6A4M6</accession>
<evidence type="ECO:0000313" key="2">
    <source>
        <dbReference type="EMBL" id="KAG5619251.1"/>
    </source>
</evidence>
<dbReference type="InterPro" id="IPR045004">
    <property type="entry name" value="ECH_dom"/>
</dbReference>
<feature type="non-terminal residue" evidence="2">
    <location>
        <position position="95"/>
    </location>
</feature>
<proteinExistence type="predicted"/>
<evidence type="ECO:0000259" key="1">
    <source>
        <dbReference type="Pfam" id="PF16113"/>
    </source>
</evidence>
<keyword evidence="3" id="KW-1185">Reference proteome</keyword>
<organism evidence="2 3">
    <name type="scientific">Solanum commersonii</name>
    <name type="common">Commerson's wild potato</name>
    <name type="synonym">Commerson's nightshade</name>
    <dbReference type="NCBI Taxonomy" id="4109"/>
    <lineage>
        <taxon>Eukaryota</taxon>
        <taxon>Viridiplantae</taxon>
        <taxon>Streptophyta</taxon>
        <taxon>Embryophyta</taxon>
        <taxon>Tracheophyta</taxon>
        <taxon>Spermatophyta</taxon>
        <taxon>Magnoliopsida</taxon>
        <taxon>eudicotyledons</taxon>
        <taxon>Gunneridae</taxon>
        <taxon>Pentapetalae</taxon>
        <taxon>asterids</taxon>
        <taxon>lamiids</taxon>
        <taxon>Solanales</taxon>
        <taxon>Solanaceae</taxon>
        <taxon>Solanoideae</taxon>
        <taxon>Solaneae</taxon>
        <taxon>Solanum</taxon>
    </lineage>
</organism>
<sequence length="95" mass="10322">LGAIIFLRHQASKGFSGGHFASTVAPLNGITMGDGAAISIPGTFHVATEKTVQSFNFSVGLRYIIDLWLLYDSLFLTECLLFRLDGGFLCTCENF</sequence>
<name>A0A9J6A4M6_SOLCO</name>
<feature type="domain" description="Enoyl-CoA hydratase/isomerase" evidence="1">
    <location>
        <begin position="23"/>
        <end position="53"/>
    </location>
</feature>
<dbReference type="AlphaFoldDB" id="A0A9J6A4M6"/>
<reference evidence="2 3" key="1">
    <citation type="submission" date="2020-09" db="EMBL/GenBank/DDBJ databases">
        <title>De no assembly of potato wild relative species, Solanum commersonii.</title>
        <authorList>
            <person name="Cho K."/>
        </authorList>
    </citation>
    <scope>NUCLEOTIDE SEQUENCE [LARGE SCALE GENOMIC DNA]</scope>
    <source>
        <strain evidence="2">LZ3.2</strain>
        <tissue evidence="2">Leaf</tissue>
    </source>
</reference>
<protein>
    <recommendedName>
        <fullName evidence="1">Enoyl-CoA hydratase/isomerase domain-containing protein</fullName>
    </recommendedName>
</protein>
<dbReference type="EMBL" id="JACXVP010000003">
    <property type="protein sequence ID" value="KAG5619251.1"/>
    <property type="molecule type" value="Genomic_DNA"/>
</dbReference>
<gene>
    <name evidence="2" type="ORF">H5410_019075</name>
</gene>
<dbReference type="OrthoDB" id="1737613at2759"/>